<feature type="transmembrane region" description="Helical" evidence="7">
    <location>
        <begin position="301"/>
        <end position="318"/>
    </location>
</feature>
<dbReference type="InterPro" id="IPR010290">
    <property type="entry name" value="TM_effector"/>
</dbReference>
<comment type="caution">
    <text evidence="8">The sequence shown here is derived from an EMBL/GenBank/DDBJ whole genome shotgun (WGS) entry which is preliminary data.</text>
</comment>
<evidence type="ECO:0000256" key="7">
    <source>
        <dbReference type="SAM" id="Phobius"/>
    </source>
</evidence>
<name>A0ABT9MM70_9ACTN</name>
<evidence type="ECO:0000256" key="4">
    <source>
        <dbReference type="ARBA" id="ARBA00022692"/>
    </source>
</evidence>
<evidence type="ECO:0000256" key="2">
    <source>
        <dbReference type="ARBA" id="ARBA00022448"/>
    </source>
</evidence>
<feature type="transmembrane region" description="Helical" evidence="7">
    <location>
        <begin position="215"/>
        <end position="234"/>
    </location>
</feature>
<evidence type="ECO:0000313" key="9">
    <source>
        <dbReference type="Proteomes" id="UP001240984"/>
    </source>
</evidence>
<feature type="transmembrane region" description="Helical" evidence="7">
    <location>
        <begin position="69"/>
        <end position="88"/>
    </location>
</feature>
<accession>A0ABT9MM70</accession>
<evidence type="ECO:0000256" key="1">
    <source>
        <dbReference type="ARBA" id="ARBA00004651"/>
    </source>
</evidence>
<feature type="transmembrane region" description="Helical" evidence="7">
    <location>
        <begin position="276"/>
        <end position="295"/>
    </location>
</feature>
<dbReference type="RefSeq" id="WP_306827380.1">
    <property type="nucleotide sequence ID" value="NZ_JAUSRA010000001.1"/>
</dbReference>
<evidence type="ECO:0000256" key="6">
    <source>
        <dbReference type="ARBA" id="ARBA00023136"/>
    </source>
</evidence>
<evidence type="ECO:0000313" key="8">
    <source>
        <dbReference type="EMBL" id="MDP9792505.1"/>
    </source>
</evidence>
<feature type="transmembrane region" description="Helical" evidence="7">
    <location>
        <begin position="330"/>
        <end position="354"/>
    </location>
</feature>
<evidence type="ECO:0000256" key="5">
    <source>
        <dbReference type="ARBA" id="ARBA00022989"/>
    </source>
</evidence>
<keyword evidence="5 7" id="KW-1133">Transmembrane helix</keyword>
<keyword evidence="4 7" id="KW-0812">Transmembrane</keyword>
<dbReference type="PANTHER" id="PTHR23513">
    <property type="entry name" value="INTEGRAL MEMBRANE EFFLUX PROTEIN-RELATED"/>
    <property type="match status" value="1"/>
</dbReference>
<keyword evidence="9" id="KW-1185">Reference proteome</keyword>
<dbReference type="Pfam" id="PF05977">
    <property type="entry name" value="MFS_3"/>
    <property type="match status" value="1"/>
</dbReference>
<keyword evidence="3" id="KW-1003">Cell membrane</keyword>
<keyword evidence="6 7" id="KW-0472">Membrane</keyword>
<sequence length="392" mass="38629">MAMLYAVATAGAVGDGIAMIALPLATAVATRDPAATALVGAAGLLPAVGIQPLAGMWADRWPARHLMQIAAGVRAAALAATAVAVLAGHGTPPLLAITALITASGRVVHAITLQTAVPLTTRSGHDARDLANARVHAIDIGGNLLAGPLLGAAIVAAAPAAAFAAAAGCCAAAAGLATGLPRHHGPADGAVRQRWAMVAGLRWLAHHRLLRTTTLLAGASTVAYSITWPILPLYATGPLGLSPAEAGALIAAFAVGAITATPLAHHVRTRAGDRGLLLGVGVIQATAWTTMSLTISTAVTAIALAAIGASATLANNTLTSLRQTHAPPLLLGRVVATGRTITAAAAPAAALAGGTLATTSLRTPPLASAALLALATAALAPALLRTQRPPIE</sequence>
<dbReference type="EMBL" id="JAUSRA010000001">
    <property type="protein sequence ID" value="MDP9792505.1"/>
    <property type="molecule type" value="Genomic_DNA"/>
</dbReference>
<comment type="subcellular location">
    <subcellularLocation>
        <location evidence="1">Cell membrane</location>
        <topology evidence="1">Multi-pass membrane protein</topology>
    </subcellularLocation>
</comment>
<reference evidence="8 9" key="1">
    <citation type="submission" date="2023-07" db="EMBL/GenBank/DDBJ databases">
        <title>Sequencing the genomes of 1000 actinobacteria strains.</title>
        <authorList>
            <person name="Klenk H.-P."/>
        </authorList>
    </citation>
    <scope>NUCLEOTIDE SEQUENCE [LARGE SCALE GENOMIC DNA]</scope>
    <source>
        <strain evidence="8 9">DSM 44710</strain>
    </source>
</reference>
<dbReference type="Gene3D" id="1.20.1250.20">
    <property type="entry name" value="MFS general substrate transporter like domains"/>
    <property type="match status" value="1"/>
</dbReference>
<feature type="transmembrane region" description="Helical" evidence="7">
    <location>
        <begin position="366"/>
        <end position="384"/>
    </location>
</feature>
<dbReference type="SUPFAM" id="SSF103473">
    <property type="entry name" value="MFS general substrate transporter"/>
    <property type="match status" value="1"/>
</dbReference>
<dbReference type="Proteomes" id="UP001240984">
    <property type="component" value="Unassembled WGS sequence"/>
</dbReference>
<dbReference type="InterPro" id="IPR036259">
    <property type="entry name" value="MFS_trans_sf"/>
</dbReference>
<protein>
    <submittedName>
        <fullName evidence="8">MFS family permease</fullName>
    </submittedName>
</protein>
<keyword evidence="2" id="KW-0813">Transport</keyword>
<proteinExistence type="predicted"/>
<evidence type="ECO:0000256" key="3">
    <source>
        <dbReference type="ARBA" id="ARBA00022475"/>
    </source>
</evidence>
<feature type="transmembrane region" description="Helical" evidence="7">
    <location>
        <begin position="37"/>
        <end position="57"/>
    </location>
</feature>
<organism evidence="8 9">
    <name type="scientific">Catenuloplanes nepalensis</name>
    <dbReference type="NCBI Taxonomy" id="587533"/>
    <lineage>
        <taxon>Bacteria</taxon>
        <taxon>Bacillati</taxon>
        <taxon>Actinomycetota</taxon>
        <taxon>Actinomycetes</taxon>
        <taxon>Micromonosporales</taxon>
        <taxon>Micromonosporaceae</taxon>
        <taxon>Catenuloplanes</taxon>
    </lineage>
</organism>
<dbReference type="CDD" id="cd06173">
    <property type="entry name" value="MFS_MefA_like"/>
    <property type="match status" value="1"/>
</dbReference>
<gene>
    <name evidence="8" type="ORF">J2S43_001017</name>
</gene>
<dbReference type="PANTHER" id="PTHR23513:SF11">
    <property type="entry name" value="STAPHYLOFERRIN A TRANSPORTER"/>
    <property type="match status" value="1"/>
</dbReference>
<feature type="transmembrane region" description="Helical" evidence="7">
    <location>
        <begin position="246"/>
        <end position="264"/>
    </location>
</feature>